<dbReference type="Proteomes" id="UP001165962">
    <property type="component" value="Unassembled WGS sequence"/>
</dbReference>
<dbReference type="RefSeq" id="WP_166147807.1">
    <property type="nucleotide sequence ID" value="NZ_JAAOIW010000002.1"/>
</dbReference>
<evidence type="ECO:0000313" key="2">
    <source>
        <dbReference type="Proteomes" id="UP001165962"/>
    </source>
</evidence>
<organism evidence="1 2">
    <name type="scientific">Paenibacillus agricola</name>
    <dbReference type="NCBI Taxonomy" id="2716264"/>
    <lineage>
        <taxon>Bacteria</taxon>
        <taxon>Bacillati</taxon>
        <taxon>Bacillota</taxon>
        <taxon>Bacilli</taxon>
        <taxon>Bacillales</taxon>
        <taxon>Paenibacillaceae</taxon>
        <taxon>Paenibacillus</taxon>
    </lineage>
</organism>
<accession>A0ABX0J481</accession>
<evidence type="ECO:0008006" key="3">
    <source>
        <dbReference type="Google" id="ProtNLM"/>
    </source>
</evidence>
<sequence length="305" mass="35208">MKNKSIPELDKLFLEIGTYRKSNELKELFEFVKKFPHIAPYNAMLIHIQKPGSQYVATAAEWEKKFNRNINPGARPLVILRLFGPVSFVFELSDTFGKAPFPEELINPFKVKGQVANVVFNRLINNLKSDGILYSEVDHGTSSAGFIQISSSQREGKILRSKKEIWVKILYEMVVNRTHPQETRFATILHELAHVYCGHLGTPNPKWWGDRRHLDKNEREFEAESVCWLVCERRGLKNPSAEYLNGYLKDNKEIPNISIDTVLKSVAIIESMLKSNKEPRKEIVKRINEIKQEKNVQLSLNFNIT</sequence>
<gene>
    <name evidence="1" type="ORF">G9U52_07375</name>
</gene>
<keyword evidence="2" id="KW-1185">Reference proteome</keyword>
<reference evidence="1" key="1">
    <citation type="submission" date="2020-03" db="EMBL/GenBank/DDBJ databases">
        <title>Draft sequencing of Paenibacilllus sp. S3N08.</title>
        <authorList>
            <person name="Kim D.-U."/>
        </authorList>
    </citation>
    <scope>NUCLEOTIDE SEQUENCE</scope>
    <source>
        <strain evidence="1">S3N08</strain>
    </source>
</reference>
<proteinExistence type="predicted"/>
<protein>
    <recommendedName>
        <fullName evidence="3">IrrE N-terminal-like domain-containing protein</fullName>
    </recommendedName>
</protein>
<name>A0ABX0J481_9BACL</name>
<comment type="caution">
    <text evidence="1">The sequence shown here is derived from an EMBL/GenBank/DDBJ whole genome shotgun (WGS) entry which is preliminary data.</text>
</comment>
<dbReference type="EMBL" id="JAAOIW010000002">
    <property type="protein sequence ID" value="NHN29652.1"/>
    <property type="molecule type" value="Genomic_DNA"/>
</dbReference>
<evidence type="ECO:0000313" key="1">
    <source>
        <dbReference type="EMBL" id="NHN29652.1"/>
    </source>
</evidence>